<dbReference type="PANTHER" id="PTHR43390">
    <property type="entry name" value="SIGNAL PEPTIDASE I"/>
    <property type="match status" value="1"/>
</dbReference>
<dbReference type="InterPro" id="IPR019533">
    <property type="entry name" value="Peptidase_S26"/>
</dbReference>
<keyword evidence="9" id="KW-1185">Reference proteome</keyword>
<name>A0ABU0IW64_9CAUL</name>
<dbReference type="CDD" id="cd06530">
    <property type="entry name" value="S26_SPase_I"/>
    <property type="match status" value="1"/>
</dbReference>
<evidence type="ECO:0000313" key="8">
    <source>
        <dbReference type="EMBL" id="MDQ0466256.1"/>
    </source>
</evidence>
<dbReference type="Proteomes" id="UP001228905">
    <property type="component" value="Unassembled WGS sequence"/>
</dbReference>
<comment type="catalytic activity">
    <reaction evidence="1 6">
        <text>Cleavage of hydrophobic, N-terminal signal or leader sequences from secreted and periplasmic proteins.</text>
        <dbReference type="EC" id="3.4.21.89"/>
    </reaction>
</comment>
<dbReference type="EC" id="3.4.21.89" evidence="3 6"/>
<dbReference type="Gene3D" id="2.10.109.10">
    <property type="entry name" value="Umud Fragment, subunit A"/>
    <property type="match status" value="1"/>
</dbReference>
<comment type="caution">
    <text evidence="8">The sequence shown here is derived from an EMBL/GenBank/DDBJ whole genome shotgun (WGS) entry which is preliminary data.</text>
</comment>
<evidence type="ECO:0000256" key="3">
    <source>
        <dbReference type="ARBA" id="ARBA00013208"/>
    </source>
</evidence>
<evidence type="ECO:0000259" key="7">
    <source>
        <dbReference type="Pfam" id="PF10502"/>
    </source>
</evidence>
<comment type="similarity">
    <text evidence="2 6">Belongs to the peptidase S26 family.</text>
</comment>
<dbReference type="Pfam" id="PF10502">
    <property type="entry name" value="Peptidase_S26"/>
    <property type="match status" value="1"/>
</dbReference>
<accession>A0ABU0IW64</accession>
<dbReference type="InterPro" id="IPR019757">
    <property type="entry name" value="Pept_S26A_signal_pept_1_Lys-AS"/>
</dbReference>
<dbReference type="PROSITE" id="PS00760">
    <property type="entry name" value="SPASE_I_2"/>
    <property type="match status" value="1"/>
</dbReference>
<feature type="domain" description="Peptidase S26" evidence="7">
    <location>
        <begin position="26"/>
        <end position="233"/>
    </location>
</feature>
<comment type="subcellular location">
    <subcellularLocation>
        <location evidence="6">Membrane</location>
        <topology evidence="6">Single-pass type II membrane protein</topology>
    </subcellularLocation>
</comment>
<evidence type="ECO:0000256" key="2">
    <source>
        <dbReference type="ARBA" id="ARBA00009370"/>
    </source>
</evidence>
<dbReference type="NCBIfam" id="TIGR02227">
    <property type="entry name" value="sigpep_I_bact"/>
    <property type="match status" value="1"/>
</dbReference>
<protein>
    <recommendedName>
        <fullName evidence="4 6">Signal peptidase I</fullName>
        <ecNumber evidence="3 6">3.4.21.89</ecNumber>
    </recommendedName>
</protein>
<dbReference type="RefSeq" id="WP_307352218.1">
    <property type="nucleotide sequence ID" value="NZ_JAUSVS010000010.1"/>
</dbReference>
<dbReference type="InterPro" id="IPR036286">
    <property type="entry name" value="LexA/Signal_pep-like_sf"/>
</dbReference>
<dbReference type="InterPro" id="IPR000223">
    <property type="entry name" value="Pept_S26A_signal_pept_1"/>
</dbReference>
<keyword evidence="6" id="KW-0645">Protease</keyword>
<evidence type="ECO:0000256" key="6">
    <source>
        <dbReference type="RuleBase" id="RU362042"/>
    </source>
</evidence>
<gene>
    <name evidence="8" type="ORF">QO010_004049</name>
</gene>
<evidence type="ECO:0000256" key="4">
    <source>
        <dbReference type="ARBA" id="ARBA00019232"/>
    </source>
</evidence>
<dbReference type="SUPFAM" id="SSF51306">
    <property type="entry name" value="LexA/Signal peptidase"/>
    <property type="match status" value="1"/>
</dbReference>
<evidence type="ECO:0000313" key="9">
    <source>
        <dbReference type="Proteomes" id="UP001228905"/>
    </source>
</evidence>
<dbReference type="PRINTS" id="PR00727">
    <property type="entry name" value="LEADERPTASE"/>
</dbReference>
<reference evidence="8 9" key="1">
    <citation type="submission" date="2023-07" db="EMBL/GenBank/DDBJ databases">
        <title>Genomic Encyclopedia of Type Strains, Phase IV (KMG-IV): sequencing the most valuable type-strain genomes for metagenomic binning, comparative biology and taxonomic classification.</title>
        <authorList>
            <person name="Goeker M."/>
        </authorList>
    </citation>
    <scope>NUCLEOTIDE SEQUENCE [LARGE SCALE GENOMIC DNA]</scope>
    <source>
        <strain evidence="8 9">DSM 18695</strain>
    </source>
</reference>
<keyword evidence="5 6" id="KW-0378">Hydrolase</keyword>
<organism evidence="8 9">
    <name type="scientific">Caulobacter ginsengisoli</name>
    <dbReference type="NCBI Taxonomy" id="400775"/>
    <lineage>
        <taxon>Bacteria</taxon>
        <taxon>Pseudomonadati</taxon>
        <taxon>Pseudomonadota</taxon>
        <taxon>Alphaproteobacteria</taxon>
        <taxon>Caulobacterales</taxon>
        <taxon>Caulobacteraceae</taxon>
        <taxon>Caulobacter</taxon>
    </lineage>
</organism>
<evidence type="ECO:0000256" key="5">
    <source>
        <dbReference type="ARBA" id="ARBA00022801"/>
    </source>
</evidence>
<evidence type="ECO:0000256" key="1">
    <source>
        <dbReference type="ARBA" id="ARBA00000677"/>
    </source>
</evidence>
<dbReference type="PANTHER" id="PTHR43390:SF1">
    <property type="entry name" value="CHLOROPLAST PROCESSING PEPTIDASE"/>
    <property type="match status" value="1"/>
</dbReference>
<dbReference type="GO" id="GO:0009003">
    <property type="term" value="F:signal peptidase activity"/>
    <property type="evidence" value="ECO:0007669"/>
    <property type="project" value="UniProtKB-EC"/>
</dbReference>
<sequence length="261" mass="28497">MTDDAAQGLETKPSEATAKTATAELIDLAKTVGIALLIALVVRVILFQPYTIPSESMEPGLLKGDYIVITKFDYGWSRFSIPFGPPLPKGRLFGRDPRRGDVAVFQLPRDTSVAYIKRIIGLPGDRVQVRNGVVFVNGKAIPRVQAGPTQDPGMIGLTVMRERETKADGKSYMTFDQGPGHPGDDTGVYVVPAGMYFAMGDNRDNSLDSRWPSSVGVGFIPAENLAGKARIVMVSWNDGASIFKPWTWLDLRWNRLLKGVG</sequence>
<proteinExistence type="inferred from homology"/>
<dbReference type="EMBL" id="JAUSVS010000010">
    <property type="protein sequence ID" value="MDQ0466256.1"/>
    <property type="molecule type" value="Genomic_DNA"/>
</dbReference>